<organism evidence="4 5">
    <name type="scientific">Actinomadura meridiana</name>
    <dbReference type="NCBI Taxonomy" id="559626"/>
    <lineage>
        <taxon>Bacteria</taxon>
        <taxon>Bacillati</taxon>
        <taxon>Actinomycetota</taxon>
        <taxon>Actinomycetes</taxon>
        <taxon>Streptosporangiales</taxon>
        <taxon>Thermomonosporaceae</taxon>
        <taxon>Actinomadura</taxon>
    </lineage>
</organism>
<reference evidence="5" key="1">
    <citation type="journal article" date="2019" name="Int. J. Syst. Evol. Microbiol.">
        <title>The Global Catalogue of Microorganisms (GCM) 10K type strain sequencing project: providing services to taxonomists for standard genome sequencing and annotation.</title>
        <authorList>
            <consortium name="The Broad Institute Genomics Platform"/>
            <consortium name="The Broad Institute Genome Sequencing Center for Infectious Disease"/>
            <person name="Wu L."/>
            <person name="Ma J."/>
        </authorList>
    </citation>
    <scope>NUCLEOTIDE SEQUENCE [LARGE SCALE GENOMIC DNA]</scope>
    <source>
        <strain evidence="5">JCM 17440</strain>
    </source>
</reference>
<accession>A0ABP8CJH6</accession>
<dbReference type="InterPro" id="IPR002645">
    <property type="entry name" value="STAS_dom"/>
</dbReference>
<keyword evidence="5" id="KW-1185">Reference proteome</keyword>
<evidence type="ECO:0000313" key="4">
    <source>
        <dbReference type="EMBL" id="GAA4239852.1"/>
    </source>
</evidence>
<dbReference type="PANTHER" id="PTHR33495:SF2">
    <property type="entry name" value="ANTI-SIGMA FACTOR ANTAGONIST TM_1081-RELATED"/>
    <property type="match status" value="1"/>
</dbReference>
<evidence type="ECO:0000256" key="1">
    <source>
        <dbReference type="ARBA" id="ARBA00009013"/>
    </source>
</evidence>
<dbReference type="InterPro" id="IPR036513">
    <property type="entry name" value="STAS_dom_sf"/>
</dbReference>
<dbReference type="RefSeq" id="WP_344904151.1">
    <property type="nucleotide sequence ID" value="NZ_BAABAS010000021.1"/>
</dbReference>
<name>A0ABP8CJH6_9ACTN</name>
<dbReference type="Pfam" id="PF13466">
    <property type="entry name" value="STAS_2"/>
    <property type="match status" value="1"/>
</dbReference>
<gene>
    <name evidence="4" type="ORF">GCM10022254_62240</name>
</gene>
<evidence type="ECO:0000259" key="3">
    <source>
        <dbReference type="PROSITE" id="PS50801"/>
    </source>
</evidence>
<dbReference type="Gene3D" id="3.30.750.24">
    <property type="entry name" value="STAS domain"/>
    <property type="match status" value="1"/>
</dbReference>
<dbReference type="CDD" id="cd07043">
    <property type="entry name" value="STAS_anti-anti-sigma_factors"/>
    <property type="match status" value="1"/>
</dbReference>
<dbReference type="InterPro" id="IPR058548">
    <property type="entry name" value="MlaB-like_STAS"/>
</dbReference>
<dbReference type="EMBL" id="BAABAS010000021">
    <property type="protein sequence ID" value="GAA4239852.1"/>
    <property type="molecule type" value="Genomic_DNA"/>
</dbReference>
<dbReference type="PANTHER" id="PTHR33495">
    <property type="entry name" value="ANTI-SIGMA FACTOR ANTAGONIST TM_1081-RELATED-RELATED"/>
    <property type="match status" value="1"/>
</dbReference>
<dbReference type="InterPro" id="IPR003658">
    <property type="entry name" value="Anti-sigma_ant"/>
</dbReference>
<dbReference type="SUPFAM" id="SSF52091">
    <property type="entry name" value="SpoIIaa-like"/>
    <property type="match status" value="1"/>
</dbReference>
<sequence>MGTFAVRQDAFARLVTSVMDDDGGPPRMMVAGELDLASVVVFGVDLAELIRDRGPSVVLDLSFLTFCDARGLAALVAADRLARSRGGTITLTGVRPHMARILRVTGLDRRFTPSPAAAR</sequence>
<dbReference type="PROSITE" id="PS50801">
    <property type="entry name" value="STAS"/>
    <property type="match status" value="1"/>
</dbReference>
<feature type="domain" description="STAS" evidence="3">
    <location>
        <begin position="28"/>
        <end position="119"/>
    </location>
</feature>
<protein>
    <recommendedName>
        <fullName evidence="2">Anti-sigma factor antagonist</fullName>
    </recommendedName>
</protein>
<dbReference type="Proteomes" id="UP001501710">
    <property type="component" value="Unassembled WGS sequence"/>
</dbReference>
<evidence type="ECO:0000313" key="5">
    <source>
        <dbReference type="Proteomes" id="UP001501710"/>
    </source>
</evidence>
<dbReference type="NCBIfam" id="TIGR00377">
    <property type="entry name" value="ant_ant_sig"/>
    <property type="match status" value="1"/>
</dbReference>
<proteinExistence type="inferred from homology"/>
<comment type="similarity">
    <text evidence="1 2">Belongs to the anti-sigma-factor antagonist family.</text>
</comment>
<evidence type="ECO:0000256" key="2">
    <source>
        <dbReference type="RuleBase" id="RU003749"/>
    </source>
</evidence>
<comment type="caution">
    <text evidence="4">The sequence shown here is derived from an EMBL/GenBank/DDBJ whole genome shotgun (WGS) entry which is preliminary data.</text>
</comment>